<evidence type="ECO:0000256" key="3">
    <source>
        <dbReference type="ARBA" id="ARBA00022692"/>
    </source>
</evidence>
<keyword evidence="4 7" id="KW-1133">Transmembrane helix</keyword>
<gene>
    <name evidence="9" type="ORF">IM811_016327</name>
</gene>
<dbReference type="Proteomes" id="UP000616885">
    <property type="component" value="Unassembled WGS sequence"/>
</dbReference>
<feature type="transmembrane region" description="Helical" evidence="7">
    <location>
        <begin position="119"/>
        <end position="142"/>
    </location>
</feature>
<evidence type="ECO:0000256" key="7">
    <source>
        <dbReference type="SAM" id="Phobius"/>
    </source>
</evidence>
<feature type="transmembrane region" description="Helical" evidence="7">
    <location>
        <begin position="528"/>
        <end position="556"/>
    </location>
</feature>
<dbReference type="Gene3D" id="1.20.1250.20">
    <property type="entry name" value="MFS general substrate transporter like domains"/>
    <property type="match status" value="1"/>
</dbReference>
<feature type="transmembrane region" description="Helical" evidence="7">
    <location>
        <begin position="162"/>
        <end position="179"/>
    </location>
</feature>
<feature type="transmembrane region" description="Helical" evidence="7">
    <location>
        <begin position="299"/>
        <end position="321"/>
    </location>
</feature>
<comment type="caution">
    <text evidence="9">The sequence shown here is derived from an EMBL/GenBank/DDBJ whole genome shotgun (WGS) entry which is preliminary data.</text>
</comment>
<dbReference type="SUPFAM" id="SSF103473">
    <property type="entry name" value="MFS general substrate transporter"/>
    <property type="match status" value="1"/>
</dbReference>
<dbReference type="PANTHER" id="PTHR23504">
    <property type="entry name" value="MAJOR FACILITATOR SUPERFAMILY DOMAIN-CONTAINING PROTEIN 10"/>
    <property type="match status" value="1"/>
</dbReference>
<feature type="compositionally biased region" description="Polar residues" evidence="6">
    <location>
        <begin position="1"/>
        <end position="10"/>
    </location>
</feature>
<evidence type="ECO:0000256" key="1">
    <source>
        <dbReference type="ARBA" id="ARBA00004141"/>
    </source>
</evidence>
<keyword evidence="3 7" id="KW-0812">Transmembrane</keyword>
<evidence type="ECO:0000259" key="8">
    <source>
        <dbReference type="PROSITE" id="PS50850"/>
    </source>
</evidence>
<feature type="transmembrane region" description="Helical" evidence="7">
    <location>
        <begin position="216"/>
        <end position="238"/>
    </location>
</feature>
<dbReference type="InterPro" id="IPR020846">
    <property type="entry name" value="MFS_dom"/>
</dbReference>
<dbReference type="InterPro" id="IPR036259">
    <property type="entry name" value="MFS_trans_sf"/>
</dbReference>
<feature type="domain" description="Major facilitator superfamily (MFS) profile" evidence="8">
    <location>
        <begin position="118"/>
        <end position="627"/>
    </location>
</feature>
<dbReference type="AlphaFoldDB" id="A0A8H7TIS7"/>
<evidence type="ECO:0000256" key="6">
    <source>
        <dbReference type="SAM" id="MobiDB-lite"/>
    </source>
</evidence>
<name>A0A8H7TIS7_BIOOC</name>
<comment type="subcellular location">
    <subcellularLocation>
        <location evidence="1">Membrane</location>
        <topology evidence="1">Multi-pass membrane protein</topology>
    </subcellularLocation>
</comment>
<reference evidence="9" key="1">
    <citation type="submission" date="2020-10" db="EMBL/GenBank/DDBJ databases">
        <title>High-Quality Genome Resource of Clonostachys rosea strain S41 by Oxford Nanopore Long-Read Sequencing.</title>
        <authorList>
            <person name="Wang H."/>
        </authorList>
    </citation>
    <scope>NUCLEOTIDE SEQUENCE</scope>
    <source>
        <strain evidence="9">S41</strain>
    </source>
</reference>
<dbReference type="Pfam" id="PF07690">
    <property type="entry name" value="MFS_1"/>
    <property type="match status" value="1"/>
</dbReference>
<keyword evidence="2" id="KW-0813">Transport</keyword>
<feature type="transmembrane region" description="Helical" evidence="7">
    <location>
        <begin position="463"/>
        <end position="485"/>
    </location>
</feature>
<organism evidence="9 10">
    <name type="scientific">Bionectria ochroleuca</name>
    <name type="common">Gliocladium roseum</name>
    <dbReference type="NCBI Taxonomy" id="29856"/>
    <lineage>
        <taxon>Eukaryota</taxon>
        <taxon>Fungi</taxon>
        <taxon>Dikarya</taxon>
        <taxon>Ascomycota</taxon>
        <taxon>Pezizomycotina</taxon>
        <taxon>Sordariomycetes</taxon>
        <taxon>Hypocreomycetidae</taxon>
        <taxon>Hypocreales</taxon>
        <taxon>Bionectriaceae</taxon>
        <taxon>Clonostachys</taxon>
    </lineage>
</organism>
<dbReference type="PROSITE" id="PS50850">
    <property type="entry name" value="MFS"/>
    <property type="match status" value="1"/>
</dbReference>
<feature type="transmembrane region" description="Helical" evidence="7">
    <location>
        <begin position="603"/>
        <end position="622"/>
    </location>
</feature>
<proteinExistence type="predicted"/>
<evidence type="ECO:0000313" key="10">
    <source>
        <dbReference type="Proteomes" id="UP000616885"/>
    </source>
</evidence>
<dbReference type="InterPro" id="IPR011701">
    <property type="entry name" value="MFS"/>
</dbReference>
<feature type="transmembrane region" description="Helical" evidence="7">
    <location>
        <begin position="497"/>
        <end position="516"/>
    </location>
</feature>
<feature type="transmembrane region" description="Helical" evidence="7">
    <location>
        <begin position="250"/>
        <end position="273"/>
    </location>
</feature>
<feature type="transmembrane region" description="Helical" evidence="7">
    <location>
        <begin position="191"/>
        <end position="210"/>
    </location>
</feature>
<accession>A0A8H7TIS7</accession>
<feature type="transmembrane region" description="Helical" evidence="7">
    <location>
        <begin position="403"/>
        <end position="427"/>
    </location>
</feature>
<dbReference type="PANTHER" id="PTHR23504:SF16">
    <property type="entry name" value="TRANSPORTER, PUTATIVE (AFU_ORTHOLOGUE AFUA_1G13970)-RELATED"/>
    <property type="match status" value="1"/>
</dbReference>
<keyword evidence="5 7" id="KW-0472">Membrane</keyword>
<evidence type="ECO:0000256" key="4">
    <source>
        <dbReference type="ARBA" id="ARBA00022989"/>
    </source>
</evidence>
<protein>
    <recommendedName>
        <fullName evidence="8">Major facilitator superfamily (MFS) profile domain-containing protein</fullName>
    </recommendedName>
</protein>
<evidence type="ECO:0000256" key="2">
    <source>
        <dbReference type="ARBA" id="ARBA00022448"/>
    </source>
</evidence>
<evidence type="ECO:0000313" key="9">
    <source>
        <dbReference type="EMBL" id="KAF9750300.1"/>
    </source>
</evidence>
<sequence length="692" mass="75690">MAGHSRSFSNDRAIAPPLEPRRPHRSQAGDRNWSSPRASPRAPAIEAFPRTSTMPLSPGLIGESSSASSSSMLNPPTLDTESLRPLKMLSPIDEKPKANFKGNATGQVTWMSLPHKDQLFILFIGRLVDFLQVASLQAYVFYQLKSFDDSLSSTQVARQAGLLQGCFTGAQVLTAILWGKAADASWCGRKWVLVIGLGGTAISCLGYGFATTFFWAAFWRAFGGAINGTVGIIRTMIAEITKEKKYQSRAFLLLPMSFNVAGILGPVMGGLLAEPQTTLPGIFGENAPLGFKWLQAYPFALPSLINALLLTTSTLITFFFLEETSKERKGKFDIGLHLGSRLKAFVTRSRSREGYSQIAYDWQDTSVQMSTIEPDHQKELLEKTVRVQESRVLPFTRLWTRNVVFTLLTGAFYDFHLGAFTNIWSLFLSTPRYLSSEIQTSPSEKRSLPLLFTGGLGMPASTVGLATSILGVLGMVLQIFLYPPVQARLGTIRSFRWLLPLFPVAYFIAPYIAILPSGTQAPEPASGFLIWSGIIIVLLFQVTARTFTLPASIILLNNCSPHPSVLGTIHGLGQSVSAGFRTVGPVVGGWWYGFGLDIGMVAWGWWLTAAMSAVACLTALGMHEGSLAMRSSWRARGMTTINLLELNSPTIFSKICLNVSLFVRSAVAGTIASFLCSKNLDFGVVRLDFMHY</sequence>
<dbReference type="GO" id="GO:0016020">
    <property type="term" value="C:membrane"/>
    <property type="evidence" value="ECO:0007669"/>
    <property type="project" value="UniProtKB-SubCell"/>
</dbReference>
<evidence type="ECO:0000256" key="5">
    <source>
        <dbReference type="ARBA" id="ARBA00023136"/>
    </source>
</evidence>
<feature type="region of interest" description="Disordered" evidence="6">
    <location>
        <begin position="1"/>
        <end position="80"/>
    </location>
</feature>
<dbReference type="EMBL" id="JADCTT010000007">
    <property type="protein sequence ID" value="KAF9750300.1"/>
    <property type="molecule type" value="Genomic_DNA"/>
</dbReference>
<dbReference type="GO" id="GO:0022857">
    <property type="term" value="F:transmembrane transporter activity"/>
    <property type="evidence" value="ECO:0007669"/>
    <property type="project" value="InterPro"/>
</dbReference>